<protein>
    <recommendedName>
        <fullName evidence="3">WbqC family protein</fullName>
    </recommendedName>
</protein>
<evidence type="ECO:0000313" key="1">
    <source>
        <dbReference type="EMBL" id="TDE01197.1"/>
    </source>
</evidence>
<proteinExistence type="predicted"/>
<dbReference type="AlphaFoldDB" id="A0A4R5CP76"/>
<comment type="caution">
    <text evidence="1">The sequence shown here is derived from an EMBL/GenBank/DDBJ whole genome shotgun (WGS) entry which is preliminary data.</text>
</comment>
<sequence>MNILLHPTYFPSLSHFAALAQADTITFEIEDNFQKQTNRNRTYIYSPNGIQLLNIPIKHSKESHQKTKDVRIENDFDWQKQHFKSLEAAYRSSPFFEFFEDDIRPIFEKKQEFLLDLNFEALTIIFKCLRMKIEYNTTTEYFQDADTATLSDFRPLVNGKKDPSAFAKYTQVFDDKHGFINNLSILDLLFNEGKYTLDYLREQKLIIK</sequence>
<dbReference type="EMBL" id="SMFN01000022">
    <property type="protein sequence ID" value="TDE01197.1"/>
    <property type="molecule type" value="Genomic_DNA"/>
</dbReference>
<dbReference type="Proteomes" id="UP000294644">
    <property type="component" value="Unassembled WGS sequence"/>
</dbReference>
<evidence type="ECO:0000313" key="2">
    <source>
        <dbReference type="Proteomes" id="UP000294644"/>
    </source>
</evidence>
<gene>
    <name evidence="1" type="ORF">E0F91_14860</name>
</gene>
<dbReference type="Pfam" id="PF08889">
    <property type="entry name" value="WbqC"/>
    <property type="match status" value="1"/>
</dbReference>
<dbReference type="InterPro" id="IPR014985">
    <property type="entry name" value="WbqC"/>
</dbReference>
<name>A0A4R5CP76_9FLAO</name>
<evidence type="ECO:0008006" key="3">
    <source>
        <dbReference type="Google" id="ProtNLM"/>
    </source>
</evidence>
<dbReference type="OrthoDB" id="1523452at2"/>
<reference evidence="1 2" key="1">
    <citation type="submission" date="2019-03" db="EMBL/GenBank/DDBJ databases">
        <title>Flavobacterium LB-D12 sp. nov., isolated from arctic soil.</title>
        <authorList>
            <person name="Chaudhary D.K."/>
        </authorList>
    </citation>
    <scope>NUCLEOTIDE SEQUENCE [LARGE SCALE GENOMIC DNA]</scope>
    <source>
        <strain evidence="1 2">LB-D12</strain>
    </source>
</reference>
<dbReference type="RefSeq" id="WP_132067234.1">
    <property type="nucleotide sequence ID" value="NZ_SMFN01000022.1"/>
</dbReference>
<accession>A0A4R5CP76</accession>
<organism evidence="1 2">
    <name type="scientific">Flavobacterium sandaracinum</name>
    <dbReference type="NCBI Taxonomy" id="2541733"/>
    <lineage>
        <taxon>Bacteria</taxon>
        <taxon>Pseudomonadati</taxon>
        <taxon>Bacteroidota</taxon>
        <taxon>Flavobacteriia</taxon>
        <taxon>Flavobacteriales</taxon>
        <taxon>Flavobacteriaceae</taxon>
        <taxon>Flavobacterium</taxon>
    </lineage>
</organism>
<keyword evidence="2" id="KW-1185">Reference proteome</keyword>